<dbReference type="EMBL" id="FOLO01000017">
    <property type="protein sequence ID" value="SFC75176.1"/>
    <property type="molecule type" value="Genomic_DNA"/>
</dbReference>
<dbReference type="Pfam" id="PF13417">
    <property type="entry name" value="GST_N_3"/>
    <property type="match status" value="1"/>
</dbReference>
<dbReference type="Gene3D" id="1.20.1050.10">
    <property type="match status" value="1"/>
</dbReference>
<dbReference type="PROSITE" id="PS50404">
    <property type="entry name" value="GST_NTER"/>
    <property type="match status" value="1"/>
</dbReference>
<name>A0A1I1LQE7_9GAMM</name>
<dbReference type="AlphaFoldDB" id="A0A1I1LQE7"/>
<proteinExistence type="predicted"/>
<dbReference type="Gene3D" id="3.40.30.10">
    <property type="entry name" value="Glutaredoxin"/>
    <property type="match status" value="1"/>
</dbReference>
<evidence type="ECO:0000313" key="3">
    <source>
        <dbReference type="EMBL" id="SFC75176.1"/>
    </source>
</evidence>
<dbReference type="PANTHER" id="PTHR44051">
    <property type="entry name" value="GLUTATHIONE S-TRANSFERASE-RELATED"/>
    <property type="match status" value="1"/>
</dbReference>
<dbReference type="InterPro" id="IPR004045">
    <property type="entry name" value="Glutathione_S-Trfase_N"/>
</dbReference>
<feature type="domain" description="GST N-terminal" evidence="1">
    <location>
        <begin position="8"/>
        <end position="90"/>
    </location>
</feature>
<dbReference type="SUPFAM" id="SSF47616">
    <property type="entry name" value="GST C-terminal domain-like"/>
    <property type="match status" value="1"/>
</dbReference>
<evidence type="ECO:0000259" key="1">
    <source>
        <dbReference type="PROSITE" id="PS50404"/>
    </source>
</evidence>
<evidence type="ECO:0000259" key="2">
    <source>
        <dbReference type="PROSITE" id="PS50405"/>
    </source>
</evidence>
<dbReference type="RefSeq" id="WP_245763815.1">
    <property type="nucleotide sequence ID" value="NZ_FOLO01000017.1"/>
</dbReference>
<dbReference type="Pfam" id="PF13410">
    <property type="entry name" value="GST_C_2"/>
    <property type="match status" value="1"/>
</dbReference>
<dbReference type="InterPro" id="IPR010987">
    <property type="entry name" value="Glutathione-S-Trfase_C-like"/>
</dbReference>
<dbReference type="SFLD" id="SFLDG00358">
    <property type="entry name" value="Main_(cytGST)"/>
    <property type="match status" value="1"/>
</dbReference>
<evidence type="ECO:0000313" key="4">
    <source>
        <dbReference type="Proteomes" id="UP000198862"/>
    </source>
</evidence>
<accession>A0A1I1LQE7</accession>
<sequence length="222" mass="25160">MNANINKQTVHIFGLERSNFVRTVMLICEEKNIPYTFGFEYKNKSVAFKSDQHFKLHPYGKIPVLLHNDFELSETASICRYLDNNFEGNSVQFDEAKKSAYHDAFCAIASIDIDKAILRHFLIEFAFPKGENGEVRLDVAKAALPEVRNALNVISNELASHNGILNNEQLSIADALVAPMIHYLTTLPEGFNLVPEFPRITAYLADLFKHESCQKILIKKAK</sequence>
<feature type="domain" description="GST C-terminal" evidence="2">
    <location>
        <begin position="95"/>
        <end position="222"/>
    </location>
</feature>
<dbReference type="InterPro" id="IPR036249">
    <property type="entry name" value="Thioredoxin-like_sf"/>
</dbReference>
<keyword evidence="3" id="KW-0808">Transferase</keyword>
<dbReference type="SFLD" id="SFLDS00019">
    <property type="entry name" value="Glutathione_Transferase_(cytos"/>
    <property type="match status" value="1"/>
</dbReference>
<dbReference type="GO" id="GO:0016740">
    <property type="term" value="F:transferase activity"/>
    <property type="evidence" value="ECO:0007669"/>
    <property type="project" value="UniProtKB-KW"/>
</dbReference>
<organism evidence="3 4">
    <name type="scientific">Pseudoalteromonas denitrificans DSM 6059</name>
    <dbReference type="NCBI Taxonomy" id="1123010"/>
    <lineage>
        <taxon>Bacteria</taxon>
        <taxon>Pseudomonadati</taxon>
        <taxon>Pseudomonadota</taxon>
        <taxon>Gammaproteobacteria</taxon>
        <taxon>Alteromonadales</taxon>
        <taxon>Pseudoalteromonadaceae</taxon>
        <taxon>Pseudoalteromonas</taxon>
    </lineage>
</organism>
<protein>
    <submittedName>
        <fullName evidence="3">Glutathione S-transferase</fullName>
    </submittedName>
</protein>
<dbReference type="PROSITE" id="PS50405">
    <property type="entry name" value="GST_CTER"/>
    <property type="match status" value="1"/>
</dbReference>
<reference evidence="3 4" key="1">
    <citation type="submission" date="2016-10" db="EMBL/GenBank/DDBJ databases">
        <authorList>
            <person name="de Groot N.N."/>
        </authorList>
    </citation>
    <scope>NUCLEOTIDE SEQUENCE [LARGE SCALE GENOMIC DNA]</scope>
    <source>
        <strain evidence="3 4">DSM 6059</strain>
    </source>
</reference>
<dbReference type="SUPFAM" id="SSF52833">
    <property type="entry name" value="Thioredoxin-like"/>
    <property type="match status" value="1"/>
</dbReference>
<dbReference type="InterPro" id="IPR036282">
    <property type="entry name" value="Glutathione-S-Trfase_C_sf"/>
</dbReference>
<dbReference type="InterPro" id="IPR040079">
    <property type="entry name" value="Glutathione_S-Trfase"/>
</dbReference>
<dbReference type="Proteomes" id="UP000198862">
    <property type="component" value="Unassembled WGS sequence"/>
</dbReference>
<dbReference type="PANTHER" id="PTHR44051:SF8">
    <property type="entry name" value="GLUTATHIONE S-TRANSFERASE GSTA"/>
    <property type="match status" value="1"/>
</dbReference>
<dbReference type="STRING" id="1123010.SAMN02745724_02455"/>
<dbReference type="CDD" id="cd00299">
    <property type="entry name" value="GST_C_family"/>
    <property type="match status" value="1"/>
</dbReference>
<gene>
    <name evidence="3" type="ORF">SAMN02745724_02455</name>
</gene>
<keyword evidence="4" id="KW-1185">Reference proteome</keyword>